<evidence type="ECO:0000256" key="11">
    <source>
        <dbReference type="ARBA" id="ARBA00023014"/>
    </source>
</evidence>
<dbReference type="RefSeq" id="WP_093216024.1">
    <property type="nucleotide sequence ID" value="NZ_FNFL01000006.1"/>
</dbReference>
<keyword evidence="9" id="KW-0560">Oxidoreductase</keyword>
<dbReference type="AlphaFoldDB" id="A0A1G9BS55"/>
<dbReference type="EC" id="1.3.5.1" evidence="4"/>
<dbReference type="InterPro" id="IPR009051">
    <property type="entry name" value="Helical_ferredxn"/>
</dbReference>
<keyword evidence="11" id="KW-0411">Iron-sulfur</keyword>
<evidence type="ECO:0000256" key="6">
    <source>
        <dbReference type="ARBA" id="ARBA00022532"/>
    </source>
</evidence>
<dbReference type="GO" id="GO:0008177">
    <property type="term" value="F:succinate dehydrogenase (quinone) activity"/>
    <property type="evidence" value="ECO:0007669"/>
    <property type="project" value="UniProtKB-EC"/>
</dbReference>
<keyword evidence="5" id="KW-0004">4Fe-4S</keyword>
<evidence type="ECO:0000256" key="7">
    <source>
        <dbReference type="ARBA" id="ARBA00022714"/>
    </source>
</evidence>
<dbReference type="NCBIfam" id="TIGR00384">
    <property type="entry name" value="dhsB"/>
    <property type="match status" value="1"/>
</dbReference>
<dbReference type="GO" id="GO:0022904">
    <property type="term" value="P:respiratory electron transport chain"/>
    <property type="evidence" value="ECO:0007669"/>
    <property type="project" value="TreeGrafter"/>
</dbReference>
<dbReference type="GO" id="GO:0009055">
    <property type="term" value="F:electron transfer activity"/>
    <property type="evidence" value="ECO:0007669"/>
    <property type="project" value="InterPro"/>
</dbReference>
<dbReference type="FunFam" id="1.10.1060.10:FF:000005">
    <property type="entry name" value="Succinate dehydrogenase iron-sulfur subunit"/>
    <property type="match status" value="1"/>
</dbReference>
<dbReference type="Gene3D" id="3.10.20.30">
    <property type="match status" value="1"/>
</dbReference>
<accession>A0A1G9BS55</accession>
<dbReference type="InterPro" id="IPR012675">
    <property type="entry name" value="Beta-grasp_dom_sf"/>
</dbReference>
<evidence type="ECO:0000256" key="1">
    <source>
        <dbReference type="ARBA" id="ARBA00001927"/>
    </source>
</evidence>
<dbReference type="PANTHER" id="PTHR11921:SF29">
    <property type="entry name" value="SUCCINATE DEHYDROGENASE [UBIQUINONE] IRON-SULFUR SUBUNIT, MITOCHONDRIAL"/>
    <property type="match status" value="1"/>
</dbReference>
<evidence type="ECO:0000256" key="5">
    <source>
        <dbReference type="ARBA" id="ARBA00022485"/>
    </source>
</evidence>
<evidence type="ECO:0000313" key="16">
    <source>
        <dbReference type="Proteomes" id="UP000198694"/>
    </source>
</evidence>
<dbReference type="GO" id="GO:0046872">
    <property type="term" value="F:metal ion binding"/>
    <property type="evidence" value="ECO:0007669"/>
    <property type="project" value="UniProtKB-KW"/>
</dbReference>
<dbReference type="InterPro" id="IPR036010">
    <property type="entry name" value="2Fe-2S_ferredoxin-like_sf"/>
</dbReference>
<dbReference type="PROSITE" id="PS00198">
    <property type="entry name" value="4FE4S_FER_1"/>
    <property type="match status" value="1"/>
</dbReference>
<dbReference type="Pfam" id="PF13085">
    <property type="entry name" value="Fer2_3"/>
    <property type="match status" value="1"/>
</dbReference>
<sequence>MAENTITMIITRQDSPESSPYEETFKIPYRENMNVISALMEIRRNPVNANGENTTPVYWEMNCLEEVCGACSMIINGQARQSCATLVDKLEQPIRLEPMSTFPVMRDLSVDRSRMFDSLKKVKAWIPIDGTHDLGPGPRMPEKKRQWAYELSKCMTCGVCLEACPNVNSNSDFIGPAALSQVRLFNAHPTGEMNKGERLEALMEDGGIHGCGNSQNCVQVCPKGIPLTTSIAAMNRDTNIQAFKNFFGSDHVY</sequence>
<keyword evidence="10" id="KW-0408">Iron</keyword>
<evidence type="ECO:0000256" key="8">
    <source>
        <dbReference type="ARBA" id="ARBA00022723"/>
    </source>
</evidence>
<dbReference type="InterPro" id="IPR017896">
    <property type="entry name" value="4Fe4S_Fe-S-bd"/>
</dbReference>
<name>A0A1G9BS55_9BACI</name>
<keyword evidence="8" id="KW-0479">Metal-binding</keyword>
<organism evidence="15 16">
    <name type="scientific">Sediminibacillus albus</name>
    <dbReference type="NCBI Taxonomy" id="407036"/>
    <lineage>
        <taxon>Bacteria</taxon>
        <taxon>Bacillati</taxon>
        <taxon>Bacillota</taxon>
        <taxon>Bacilli</taxon>
        <taxon>Bacillales</taxon>
        <taxon>Bacillaceae</taxon>
        <taxon>Sediminibacillus</taxon>
    </lineage>
</organism>
<keyword evidence="6" id="KW-0816">Tricarboxylic acid cycle</keyword>
<comment type="cofactor">
    <cofactor evidence="13">
        <name>[2Fe-2S] cluster</name>
        <dbReference type="ChEBI" id="CHEBI:190135"/>
    </cofactor>
</comment>
<dbReference type="GO" id="GO:0051538">
    <property type="term" value="F:3 iron, 4 sulfur cluster binding"/>
    <property type="evidence" value="ECO:0007669"/>
    <property type="project" value="UniProtKB-KW"/>
</dbReference>
<evidence type="ECO:0000256" key="4">
    <source>
        <dbReference type="ARBA" id="ARBA00012792"/>
    </source>
</evidence>
<evidence type="ECO:0000256" key="12">
    <source>
        <dbReference type="ARBA" id="ARBA00023291"/>
    </source>
</evidence>
<evidence type="ECO:0000256" key="13">
    <source>
        <dbReference type="ARBA" id="ARBA00034078"/>
    </source>
</evidence>
<comment type="similarity">
    <text evidence="3">Belongs to the succinate dehydrogenase/fumarate reductase iron-sulfur protein family.</text>
</comment>
<dbReference type="SUPFAM" id="SSF46548">
    <property type="entry name" value="alpha-helical ferredoxin"/>
    <property type="match status" value="1"/>
</dbReference>
<evidence type="ECO:0000259" key="14">
    <source>
        <dbReference type="PROSITE" id="PS51379"/>
    </source>
</evidence>
<gene>
    <name evidence="15" type="ORF">SAMN05216243_3079</name>
</gene>
<proteinExistence type="inferred from homology"/>
<keyword evidence="12" id="KW-0003">3Fe-4S</keyword>
<dbReference type="PANTHER" id="PTHR11921">
    <property type="entry name" value="SUCCINATE DEHYDROGENASE IRON-SULFUR PROTEIN"/>
    <property type="match status" value="1"/>
</dbReference>
<comment type="cofactor">
    <cofactor evidence="1">
        <name>[3Fe-4S] cluster</name>
        <dbReference type="ChEBI" id="CHEBI:21137"/>
    </cofactor>
</comment>
<keyword evidence="7" id="KW-0001">2Fe-2S</keyword>
<evidence type="ECO:0000256" key="9">
    <source>
        <dbReference type="ARBA" id="ARBA00023002"/>
    </source>
</evidence>
<dbReference type="PROSITE" id="PS51379">
    <property type="entry name" value="4FE4S_FER_2"/>
    <property type="match status" value="1"/>
</dbReference>
<dbReference type="Proteomes" id="UP000198694">
    <property type="component" value="Unassembled WGS sequence"/>
</dbReference>
<keyword evidence="16" id="KW-1185">Reference proteome</keyword>
<dbReference type="GO" id="GO:0006099">
    <property type="term" value="P:tricarboxylic acid cycle"/>
    <property type="evidence" value="ECO:0007669"/>
    <property type="project" value="UniProtKB-KW"/>
</dbReference>
<protein>
    <recommendedName>
        <fullName evidence="4">succinate dehydrogenase</fullName>
        <ecNumber evidence="4">1.3.5.1</ecNumber>
    </recommendedName>
</protein>
<comment type="cofactor">
    <cofactor evidence="2">
        <name>[4Fe-4S] cluster</name>
        <dbReference type="ChEBI" id="CHEBI:49883"/>
    </cofactor>
</comment>
<dbReference type="GO" id="GO:0051539">
    <property type="term" value="F:4 iron, 4 sulfur cluster binding"/>
    <property type="evidence" value="ECO:0007669"/>
    <property type="project" value="UniProtKB-KW"/>
</dbReference>
<evidence type="ECO:0000256" key="3">
    <source>
        <dbReference type="ARBA" id="ARBA00009433"/>
    </source>
</evidence>
<evidence type="ECO:0000256" key="10">
    <source>
        <dbReference type="ARBA" id="ARBA00023004"/>
    </source>
</evidence>
<dbReference type="InterPro" id="IPR017900">
    <property type="entry name" value="4Fe4S_Fe_S_CS"/>
</dbReference>
<feature type="domain" description="4Fe-4S ferredoxin-type" evidence="14">
    <location>
        <begin position="145"/>
        <end position="173"/>
    </location>
</feature>
<dbReference type="FunFam" id="3.10.20.30:FF:000018">
    <property type="entry name" value="Succinate dehydrogenase iron-sulfur subunit"/>
    <property type="match status" value="1"/>
</dbReference>
<dbReference type="OrthoDB" id="9804391at2"/>
<evidence type="ECO:0000313" key="15">
    <source>
        <dbReference type="EMBL" id="SDK41785.1"/>
    </source>
</evidence>
<dbReference type="InterPro" id="IPR025192">
    <property type="entry name" value="Succ_DH/fum_Rdtase_N"/>
</dbReference>
<dbReference type="NCBIfam" id="NF006391">
    <property type="entry name" value="PRK08640.1"/>
    <property type="match status" value="1"/>
</dbReference>
<dbReference type="EMBL" id="FNFL01000006">
    <property type="protein sequence ID" value="SDK41785.1"/>
    <property type="molecule type" value="Genomic_DNA"/>
</dbReference>
<dbReference type="STRING" id="407036.SAMN05216243_3079"/>
<dbReference type="Gene3D" id="1.10.1060.10">
    <property type="entry name" value="Alpha-helical ferredoxin"/>
    <property type="match status" value="1"/>
</dbReference>
<evidence type="ECO:0000256" key="2">
    <source>
        <dbReference type="ARBA" id="ARBA00001966"/>
    </source>
</evidence>
<dbReference type="Pfam" id="PF13183">
    <property type="entry name" value="Fer4_8"/>
    <property type="match status" value="1"/>
</dbReference>
<dbReference type="GO" id="GO:0051537">
    <property type="term" value="F:2 iron, 2 sulfur cluster binding"/>
    <property type="evidence" value="ECO:0007669"/>
    <property type="project" value="UniProtKB-KW"/>
</dbReference>
<dbReference type="SUPFAM" id="SSF54292">
    <property type="entry name" value="2Fe-2S ferredoxin-like"/>
    <property type="match status" value="1"/>
</dbReference>
<reference evidence="15 16" key="1">
    <citation type="submission" date="2016-10" db="EMBL/GenBank/DDBJ databases">
        <authorList>
            <person name="de Groot N.N."/>
        </authorList>
    </citation>
    <scope>NUCLEOTIDE SEQUENCE [LARGE SCALE GENOMIC DNA]</scope>
    <source>
        <strain evidence="15 16">CGMCC 1.6502</strain>
    </source>
</reference>
<dbReference type="InterPro" id="IPR004489">
    <property type="entry name" value="Succ_DH/fum_Rdtase_Fe-S"/>
</dbReference>
<dbReference type="InterPro" id="IPR050573">
    <property type="entry name" value="SDH/FRD_Iron-Sulfur"/>
</dbReference>